<evidence type="ECO:0000259" key="8">
    <source>
        <dbReference type="Pfam" id="PF12804"/>
    </source>
</evidence>
<dbReference type="STRING" id="500610.SAMN02799615_00663"/>
<keyword evidence="4" id="KW-0547">Nucleotide-binding</keyword>
<keyword evidence="7" id="KW-0501">Molybdenum cofactor biosynthesis</keyword>
<evidence type="ECO:0000256" key="1">
    <source>
        <dbReference type="ARBA" id="ARBA00022490"/>
    </source>
</evidence>
<proteinExistence type="predicted"/>
<dbReference type="InterPro" id="IPR013482">
    <property type="entry name" value="Molybde_CF_guanTrfase"/>
</dbReference>
<evidence type="ECO:0000256" key="2">
    <source>
        <dbReference type="ARBA" id="ARBA00022679"/>
    </source>
</evidence>
<evidence type="ECO:0000256" key="7">
    <source>
        <dbReference type="ARBA" id="ARBA00023150"/>
    </source>
</evidence>
<name>A0A1I1ZAX8_9GAMM</name>
<dbReference type="InterPro" id="IPR029044">
    <property type="entry name" value="Nucleotide-diphossugar_trans"/>
</dbReference>
<dbReference type="EMBL" id="FONH01000002">
    <property type="protein sequence ID" value="SFE28722.1"/>
    <property type="molecule type" value="Genomic_DNA"/>
</dbReference>
<dbReference type="SUPFAM" id="SSF53448">
    <property type="entry name" value="Nucleotide-diphospho-sugar transferases"/>
    <property type="match status" value="1"/>
</dbReference>
<evidence type="ECO:0000256" key="3">
    <source>
        <dbReference type="ARBA" id="ARBA00022723"/>
    </source>
</evidence>
<evidence type="ECO:0000256" key="5">
    <source>
        <dbReference type="ARBA" id="ARBA00022842"/>
    </source>
</evidence>
<dbReference type="AlphaFoldDB" id="A0A1I1ZAX8"/>
<dbReference type="Gene3D" id="3.90.550.10">
    <property type="entry name" value="Spore Coat Polysaccharide Biosynthesis Protein SpsA, Chain A"/>
    <property type="match status" value="1"/>
</dbReference>
<organism evidence="9 10">
    <name type="scientific">Dyella marensis</name>
    <dbReference type="NCBI Taxonomy" id="500610"/>
    <lineage>
        <taxon>Bacteria</taxon>
        <taxon>Pseudomonadati</taxon>
        <taxon>Pseudomonadota</taxon>
        <taxon>Gammaproteobacteria</taxon>
        <taxon>Lysobacterales</taxon>
        <taxon>Rhodanobacteraceae</taxon>
        <taxon>Dyella</taxon>
    </lineage>
</organism>
<dbReference type="Pfam" id="PF12804">
    <property type="entry name" value="NTP_transf_3"/>
    <property type="match status" value="1"/>
</dbReference>
<evidence type="ECO:0000256" key="6">
    <source>
        <dbReference type="ARBA" id="ARBA00023134"/>
    </source>
</evidence>
<keyword evidence="5" id="KW-0460">Magnesium</keyword>
<keyword evidence="10" id="KW-1185">Reference proteome</keyword>
<dbReference type="GO" id="GO:0016779">
    <property type="term" value="F:nucleotidyltransferase activity"/>
    <property type="evidence" value="ECO:0007669"/>
    <property type="project" value="UniProtKB-ARBA"/>
</dbReference>
<dbReference type="GO" id="GO:0005525">
    <property type="term" value="F:GTP binding"/>
    <property type="evidence" value="ECO:0007669"/>
    <property type="project" value="UniProtKB-KW"/>
</dbReference>
<dbReference type="CDD" id="cd02503">
    <property type="entry name" value="MobA"/>
    <property type="match status" value="1"/>
</dbReference>
<evidence type="ECO:0000313" key="10">
    <source>
        <dbReference type="Proteomes" id="UP000199477"/>
    </source>
</evidence>
<keyword evidence="1" id="KW-0963">Cytoplasm</keyword>
<dbReference type="PANTHER" id="PTHR19136:SF81">
    <property type="entry name" value="MOLYBDENUM COFACTOR GUANYLYLTRANSFERASE"/>
    <property type="match status" value="1"/>
</dbReference>
<dbReference type="Proteomes" id="UP000199477">
    <property type="component" value="Unassembled WGS sequence"/>
</dbReference>
<dbReference type="PANTHER" id="PTHR19136">
    <property type="entry name" value="MOLYBDENUM COFACTOR GUANYLYLTRANSFERASE"/>
    <property type="match status" value="1"/>
</dbReference>
<accession>A0A1I1ZAX8</accession>
<keyword evidence="6" id="KW-0342">GTP-binding</keyword>
<evidence type="ECO:0000256" key="4">
    <source>
        <dbReference type="ARBA" id="ARBA00022741"/>
    </source>
</evidence>
<keyword evidence="3" id="KW-0479">Metal-binding</keyword>
<dbReference type="GO" id="GO:0046872">
    <property type="term" value="F:metal ion binding"/>
    <property type="evidence" value="ECO:0007669"/>
    <property type="project" value="UniProtKB-KW"/>
</dbReference>
<dbReference type="GO" id="GO:1902758">
    <property type="term" value="P:bis(molybdopterin guanine dinucleotide)molybdenum biosynthetic process"/>
    <property type="evidence" value="ECO:0007669"/>
    <property type="project" value="TreeGrafter"/>
</dbReference>
<dbReference type="InterPro" id="IPR025877">
    <property type="entry name" value="MobA-like_NTP_Trfase"/>
</dbReference>
<sequence>MTVMATLTEPRRCIGVVLAGGLSSRMGSDKALLPWQGRPLIEHQLGVLREAGVDEIRVSGSREDYAGIADTMPQAGPLGGLAGIAQALAGDAELLVIPVDMPLLQPALLHRLHSERPQARSLSFAAHVLPLRLRLDERSREALSALMSRADPRQRSLRALQSALGHEELALSADEAAQLADCNTQTQWHEVAG</sequence>
<reference evidence="10" key="1">
    <citation type="submission" date="2016-10" db="EMBL/GenBank/DDBJ databases">
        <authorList>
            <person name="Varghese N."/>
            <person name="Submissions S."/>
        </authorList>
    </citation>
    <scope>NUCLEOTIDE SEQUENCE [LARGE SCALE GENOMIC DNA]</scope>
    <source>
        <strain evidence="10">UNC178MFTsu3.1</strain>
    </source>
</reference>
<feature type="domain" description="MobA-like NTP transferase" evidence="8">
    <location>
        <begin position="15"/>
        <end position="149"/>
    </location>
</feature>
<protein>
    <submittedName>
        <fullName evidence="9">Molybdopterin-guanine dinucleotide biosynthesis protein A</fullName>
    </submittedName>
</protein>
<keyword evidence="2" id="KW-0808">Transferase</keyword>
<gene>
    <name evidence="9" type="ORF">SAMN02799615_00663</name>
</gene>
<evidence type="ECO:0000313" key="9">
    <source>
        <dbReference type="EMBL" id="SFE28722.1"/>
    </source>
</evidence>